<dbReference type="InterPro" id="IPR001173">
    <property type="entry name" value="Glyco_trans_2-like"/>
</dbReference>
<keyword evidence="3 5" id="KW-0808">Transferase</keyword>
<sequence length="286" mass="33170">MFILHNPKWISQYDFAFNCIEEIPNKIFDSINLKLDVLQSPEPEVSILISAWNEELNILKTIASLADLKTDIGIEIIVVNNNSTDSTQETLNKLKVKNYFQPIQGWGPARQMGLENSKGKYILLADADCIYPECWVDEMLKVLKKPNVVCVYGRYSFIAEKGYPRWKLFILETLKDIIAEIRHFKRPYLNAFGISLGYIREYGIKIGYVMHKIRGEDGRMCFDLMQYGKIKQVKSNKTRAWTKPRTLQKDGSFSQALFSRIKLELKRFFSMFTSLAPHDTKTSKNE</sequence>
<dbReference type="PANTHER" id="PTHR43630">
    <property type="entry name" value="POLY-BETA-1,6-N-ACETYL-D-GLUCOSAMINE SYNTHASE"/>
    <property type="match status" value="1"/>
</dbReference>
<comment type="similarity">
    <text evidence="1">Belongs to the glycosyltransferase 2 family.</text>
</comment>
<evidence type="ECO:0000259" key="4">
    <source>
        <dbReference type="Pfam" id="PF00535"/>
    </source>
</evidence>
<organism evidence="5 6">
    <name type="scientific">Pedobacter paludis</name>
    <dbReference type="NCBI Taxonomy" id="2203212"/>
    <lineage>
        <taxon>Bacteria</taxon>
        <taxon>Pseudomonadati</taxon>
        <taxon>Bacteroidota</taxon>
        <taxon>Sphingobacteriia</taxon>
        <taxon>Sphingobacteriales</taxon>
        <taxon>Sphingobacteriaceae</taxon>
        <taxon>Pedobacter</taxon>
    </lineage>
</organism>
<feature type="domain" description="Glycosyltransferase 2-like" evidence="4">
    <location>
        <begin position="46"/>
        <end position="173"/>
    </location>
</feature>
<reference evidence="6" key="1">
    <citation type="submission" date="2018-05" db="EMBL/GenBank/DDBJ databases">
        <title>Pedobacter paludis sp. nov., isolated from wetland soil.</title>
        <authorList>
            <person name="Zhang Y."/>
        </authorList>
    </citation>
    <scope>NUCLEOTIDE SEQUENCE [LARGE SCALE GENOMIC DNA]</scope>
    <source>
        <strain evidence="6">R-8</strain>
    </source>
</reference>
<accession>A0A317F3P4</accession>
<evidence type="ECO:0000256" key="2">
    <source>
        <dbReference type="ARBA" id="ARBA00022676"/>
    </source>
</evidence>
<protein>
    <submittedName>
        <fullName evidence="5">Glycosyl transferase</fullName>
    </submittedName>
</protein>
<dbReference type="Gene3D" id="3.90.550.10">
    <property type="entry name" value="Spore Coat Polysaccharide Biosynthesis Protein SpsA, Chain A"/>
    <property type="match status" value="1"/>
</dbReference>
<dbReference type="AlphaFoldDB" id="A0A317F3P4"/>
<dbReference type="InterPro" id="IPR029044">
    <property type="entry name" value="Nucleotide-diphossugar_trans"/>
</dbReference>
<name>A0A317F3P4_9SPHI</name>
<proteinExistence type="inferred from homology"/>
<dbReference type="SUPFAM" id="SSF53448">
    <property type="entry name" value="Nucleotide-diphospho-sugar transferases"/>
    <property type="match status" value="1"/>
</dbReference>
<keyword evidence="2" id="KW-0328">Glycosyltransferase</keyword>
<dbReference type="Pfam" id="PF00535">
    <property type="entry name" value="Glycos_transf_2"/>
    <property type="match status" value="1"/>
</dbReference>
<dbReference type="GO" id="GO:0016757">
    <property type="term" value="F:glycosyltransferase activity"/>
    <property type="evidence" value="ECO:0007669"/>
    <property type="project" value="UniProtKB-KW"/>
</dbReference>
<evidence type="ECO:0000313" key="6">
    <source>
        <dbReference type="Proteomes" id="UP000245391"/>
    </source>
</evidence>
<dbReference type="Proteomes" id="UP000245391">
    <property type="component" value="Unassembled WGS sequence"/>
</dbReference>
<keyword evidence="6" id="KW-1185">Reference proteome</keyword>
<gene>
    <name evidence="5" type="ORF">DF947_03910</name>
</gene>
<evidence type="ECO:0000313" key="5">
    <source>
        <dbReference type="EMBL" id="PWS33764.1"/>
    </source>
</evidence>
<evidence type="ECO:0000256" key="3">
    <source>
        <dbReference type="ARBA" id="ARBA00022679"/>
    </source>
</evidence>
<dbReference type="CDD" id="cd00761">
    <property type="entry name" value="Glyco_tranf_GTA_type"/>
    <property type="match status" value="1"/>
</dbReference>
<dbReference type="PANTHER" id="PTHR43630:SF1">
    <property type="entry name" value="POLY-BETA-1,6-N-ACETYL-D-GLUCOSAMINE SYNTHASE"/>
    <property type="match status" value="1"/>
</dbReference>
<dbReference type="EMBL" id="QGNY01000001">
    <property type="protein sequence ID" value="PWS33764.1"/>
    <property type="molecule type" value="Genomic_DNA"/>
</dbReference>
<evidence type="ECO:0000256" key="1">
    <source>
        <dbReference type="ARBA" id="ARBA00006739"/>
    </source>
</evidence>
<dbReference type="RefSeq" id="WP_109928345.1">
    <property type="nucleotide sequence ID" value="NZ_QGNY01000001.1"/>
</dbReference>
<dbReference type="OrthoDB" id="1016922at2"/>
<comment type="caution">
    <text evidence="5">The sequence shown here is derived from an EMBL/GenBank/DDBJ whole genome shotgun (WGS) entry which is preliminary data.</text>
</comment>